<comment type="subunit">
    <text evidence="1">Component of the pre-66S ribosomal particle.</text>
</comment>
<dbReference type="CDD" id="cd22858">
    <property type="entry name" value="Nsa1"/>
    <property type="match status" value="1"/>
</dbReference>
<feature type="region of interest" description="Disordered" evidence="2">
    <location>
        <begin position="399"/>
        <end position="462"/>
    </location>
</feature>
<feature type="compositionally biased region" description="Polar residues" evidence="2">
    <location>
        <begin position="294"/>
        <end position="308"/>
    </location>
</feature>
<evidence type="ECO:0000256" key="2">
    <source>
        <dbReference type="SAM" id="MobiDB-lite"/>
    </source>
</evidence>
<evidence type="ECO:0000256" key="1">
    <source>
        <dbReference type="ARBA" id="ARBA00011187"/>
    </source>
</evidence>
<dbReference type="GO" id="GO:0042273">
    <property type="term" value="P:ribosomal large subunit biogenesis"/>
    <property type="evidence" value="ECO:0007669"/>
    <property type="project" value="InterPro"/>
</dbReference>
<dbReference type="Gene3D" id="2.130.10.10">
    <property type="entry name" value="YVTN repeat-like/Quinoprotein amine dehydrogenase"/>
    <property type="match status" value="1"/>
</dbReference>
<keyword evidence="4" id="KW-1185">Reference proteome</keyword>
<gene>
    <name evidence="3" type="ORF">C7212DRAFT_360350</name>
</gene>
<proteinExistence type="predicted"/>
<name>A0A317SBB3_9PEZI</name>
<dbReference type="Proteomes" id="UP000246991">
    <property type="component" value="Unassembled WGS sequence"/>
</dbReference>
<accession>A0A317SBB3</accession>
<sequence length="462" mass="50330">MKFAIGDDVGQLKIITAPRGTDTSLKTSARPRISTYFTPDRKDSVYAVCKIDKYRGEERAGLVAVVFTFGKVKIVDTSVSPIYGEEEYLLYTHASAETPSTTAAASPVISAGVQHGILYLFRASGQVVFYRFDEEPPSVKTVPLSANIAAGAIFTEHLVNGWPSAIAIGGAKRDLEVFEPTTEEGEWRSVWKAKNVKQDKLGLEVPVYIRRILFLGTGGGEATPDTTAVHPGRPKAVQTSGSKYRLATGTHHSHLRIYDAAVSRRPIFTATLTRSPILSLHLHPSTQSPTSTPLTAPNTPPESSKTSSLHNWIYSDSNGHFALYNSTTRREAGIYKGSTGAVNATATFSGDVVAGVGFDRYLRVYEGAGREIVVKAYVRSKGTAVVVLDGRDEMIEVEKSREEEEEEKVWGEMEEVVGRGSGEGGGAEEGEGDFTEALVRVRRRRPRTDKEGGGSKRRRMEV</sequence>
<dbReference type="STRING" id="42249.A0A317SBB3"/>
<feature type="compositionally biased region" description="Acidic residues" evidence="2">
    <location>
        <begin position="403"/>
        <end position="415"/>
    </location>
</feature>
<evidence type="ECO:0000313" key="3">
    <source>
        <dbReference type="EMBL" id="PWW71819.1"/>
    </source>
</evidence>
<dbReference type="EMBL" id="PYWC01000133">
    <property type="protein sequence ID" value="PWW71819.1"/>
    <property type="molecule type" value="Genomic_DNA"/>
</dbReference>
<dbReference type="InterPro" id="IPR037379">
    <property type="entry name" value="WDR74/Nsa1"/>
</dbReference>
<evidence type="ECO:0000313" key="4">
    <source>
        <dbReference type="Proteomes" id="UP000246991"/>
    </source>
</evidence>
<comment type="caution">
    <text evidence="3">The sequence shown here is derived from an EMBL/GenBank/DDBJ whole genome shotgun (WGS) entry which is preliminary data.</text>
</comment>
<reference evidence="3 4" key="1">
    <citation type="submission" date="2018-03" db="EMBL/GenBank/DDBJ databases">
        <title>Genomes of Pezizomycetes fungi and the evolution of truffles.</title>
        <authorList>
            <person name="Murat C."/>
            <person name="Payen T."/>
            <person name="Noel B."/>
            <person name="Kuo A."/>
            <person name="Martin F.M."/>
        </authorList>
    </citation>
    <scope>NUCLEOTIDE SEQUENCE [LARGE SCALE GENOMIC DNA]</scope>
    <source>
        <strain evidence="3">091103-1</strain>
    </source>
</reference>
<feature type="region of interest" description="Disordered" evidence="2">
    <location>
        <begin position="281"/>
        <end position="308"/>
    </location>
</feature>
<dbReference type="OrthoDB" id="18388at2759"/>
<dbReference type="InterPro" id="IPR011047">
    <property type="entry name" value="Quinoprotein_ADH-like_sf"/>
</dbReference>
<organism evidence="3 4">
    <name type="scientific">Tuber magnatum</name>
    <name type="common">white Piedmont truffle</name>
    <dbReference type="NCBI Taxonomy" id="42249"/>
    <lineage>
        <taxon>Eukaryota</taxon>
        <taxon>Fungi</taxon>
        <taxon>Dikarya</taxon>
        <taxon>Ascomycota</taxon>
        <taxon>Pezizomycotina</taxon>
        <taxon>Pezizomycetes</taxon>
        <taxon>Pezizales</taxon>
        <taxon>Tuberaceae</taxon>
        <taxon>Tuber</taxon>
    </lineage>
</organism>
<feature type="compositionally biased region" description="Basic and acidic residues" evidence="2">
    <location>
        <begin position="448"/>
        <end position="462"/>
    </location>
</feature>
<dbReference type="SUPFAM" id="SSF50998">
    <property type="entry name" value="Quinoprotein alcohol dehydrogenase-like"/>
    <property type="match status" value="1"/>
</dbReference>
<evidence type="ECO:0008006" key="5">
    <source>
        <dbReference type="Google" id="ProtNLM"/>
    </source>
</evidence>
<dbReference type="PANTHER" id="PTHR16038">
    <property type="entry name" value="NOP SEVEN ASSOCIATED PROTEIN 1"/>
    <property type="match status" value="1"/>
</dbReference>
<dbReference type="GO" id="GO:0030687">
    <property type="term" value="C:preribosome, large subunit precursor"/>
    <property type="evidence" value="ECO:0007669"/>
    <property type="project" value="TreeGrafter"/>
</dbReference>
<dbReference type="InterPro" id="IPR015943">
    <property type="entry name" value="WD40/YVTN_repeat-like_dom_sf"/>
</dbReference>
<dbReference type="PANTHER" id="PTHR16038:SF4">
    <property type="entry name" value="WD REPEAT-CONTAINING PROTEIN 74"/>
    <property type="match status" value="1"/>
</dbReference>
<dbReference type="AlphaFoldDB" id="A0A317SBB3"/>
<dbReference type="GO" id="GO:0005730">
    <property type="term" value="C:nucleolus"/>
    <property type="evidence" value="ECO:0007669"/>
    <property type="project" value="InterPro"/>
</dbReference>
<feature type="compositionally biased region" description="Low complexity" evidence="2">
    <location>
        <begin position="284"/>
        <end position="293"/>
    </location>
</feature>
<protein>
    <recommendedName>
        <fullName evidence="5">Ribosome biogenesis protein NSA1</fullName>
    </recommendedName>
</protein>